<evidence type="ECO:0000313" key="10">
    <source>
        <dbReference type="Proteomes" id="UP001189429"/>
    </source>
</evidence>
<accession>A0ABN9Y8B8</accession>
<keyword evidence="3 6" id="KW-0863">Zinc-finger</keyword>
<evidence type="ECO:0000256" key="4">
    <source>
        <dbReference type="ARBA" id="ARBA00022833"/>
    </source>
</evidence>
<dbReference type="InterPro" id="IPR013087">
    <property type="entry name" value="Znf_C2H2_type"/>
</dbReference>
<dbReference type="Proteomes" id="UP001189429">
    <property type="component" value="Unassembled WGS sequence"/>
</dbReference>
<comment type="caution">
    <text evidence="9">The sequence shown here is derived from an EMBL/GenBank/DDBJ whole genome shotgun (WGS) entry which is preliminary data.</text>
</comment>
<sequence length="350" mass="35990">MGKKRTAAGDDLALGGHRSQWWCYYCNTETKDEESLVRHQQSKHFRCTLCGPASPFKFCQSVSGLLAHVRRSHKMELTKVPGAVEGRDDVKVDVFAMRGIDGVPPRAAQAAKAAPPVMQPPPTPTTPEGMLAVLELHKQAEAKRQREAAEAASALQASTGRGAVLLAAAVGAGADASGPSLASAALGAIGSLSAAATGAVGAPLLGQGGGAAAAAPSAVMVWGKWRHSAGGEVTVTPGLAGLVIVSHAILGELTVPLSDFLQGSRVRFVEREGTLHGNLISWSNGTSWIKVSIISSPPRPPSPVEQGPTVPAGQDASPLLATGRGCSSARTKWVRKGWVPCPAAAPAPLE</sequence>
<evidence type="ECO:0000256" key="3">
    <source>
        <dbReference type="ARBA" id="ARBA00022771"/>
    </source>
</evidence>
<protein>
    <recommendedName>
        <fullName evidence="8">BED-type domain-containing protein</fullName>
    </recommendedName>
</protein>
<dbReference type="PANTHER" id="PTHR23215:SF0">
    <property type="entry name" value="BUB3-INTERACTING AND GLEBS MOTIF-CONTAINING PROTEIN ZNF207"/>
    <property type="match status" value="1"/>
</dbReference>
<evidence type="ECO:0000259" key="8">
    <source>
        <dbReference type="PROSITE" id="PS50808"/>
    </source>
</evidence>
<keyword evidence="10" id="KW-1185">Reference proteome</keyword>
<name>A0ABN9Y8B8_9DINO</name>
<dbReference type="SMART" id="SM00355">
    <property type="entry name" value="ZnF_C2H2"/>
    <property type="match status" value="2"/>
</dbReference>
<keyword evidence="2" id="KW-0479">Metal-binding</keyword>
<evidence type="ECO:0000313" key="9">
    <source>
        <dbReference type="EMBL" id="CAK0908913.1"/>
    </source>
</evidence>
<proteinExistence type="predicted"/>
<keyword evidence="5" id="KW-0539">Nucleus</keyword>
<gene>
    <name evidence="9" type="ORF">PCOR1329_LOCUS83475</name>
</gene>
<evidence type="ECO:0000256" key="6">
    <source>
        <dbReference type="PROSITE-ProRule" id="PRU00027"/>
    </source>
</evidence>
<evidence type="ECO:0000256" key="1">
    <source>
        <dbReference type="ARBA" id="ARBA00004123"/>
    </source>
</evidence>
<dbReference type="PROSITE" id="PS50808">
    <property type="entry name" value="ZF_BED"/>
    <property type="match status" value="1"/>
</dbReference>
<feature type="region of interest" description="Disordered" evidence="7">
    <location>
        <begin position="295"/>
        <end position="321"/>
    </location>
</feature>
<evidence type="ECO:0000256" key="5">
    <source>
        <dbReference type="ARBA" id="ARBA00023242"/>
    </source>
</evidence>
<organism evidence="9 10">
    <name type="scientific">Prorocentrum cordatum</name>
    <dbReference type="NCBI Taxonomy" id="2364126"/>
    <lineage>
        <taxon>Eukaryota</taxon>
        <taxon>Sar</taxon>
        <taxon>Alveolata</taxon>
        <taxon>Dinophyceae</taxon>
        <taxon>Prorocentrales</taxon>
        <taxon>Prorocentraceae</taxon>
        <taxon>Prorocentrum</taxon>
    </lineage>
</organism>
<keyword evidence="4" id="KW-0862">Zinc</keyword>
<dbReference type="InterPro" id="IPR003656">
    <property type="entry name" value="Znf_BED"/>
</dbReference>
<dbReference type="EMBL" id="CAUYUJ010022098">
    <property type="protein sequence ID" value="CAK0908913.1"/>
    <property type="molecule type" value="Genomic_DNA"/>
</dbReference>
<evidence type="ECO:0000256" key="7">
    <source>
        <dbReference type="SAM" id="MobiDB-lite"/>
    </source>
</evidence>
<dbReference type="PANTHER" id="PTHR23215">
    <property type="entry name" value="ZINC FINGER PROTEIN 207"/>
    <property type="match status" value="1"/>
</dbReference>
<reference evidence="9" key="1">
    <citation type="submission" date="2023-10" db="EMBL/GenBank/DDBJ databases">
        <authorList>
            <person name="Chen Y."/>
            <person name="Shah S."/>
            <person name="Dougan E. K."/>
            <person name="Thang M."/>
            <person name="Chan C."/>
        </authorList>
    </citation>
    <scope>NUCLEOTIDE SEQUENCE [LARGE SCALE GENOMIC DNA]</scope>
</reference>
<dbReference type="CDD" id="cd20908">
    <property type="entry name" value="SUF4-like"/>
    <property type="match status" value="1"/>
</dbReference>
<feature type="domain" description="BED-type" evidence="8">
    <location>
        <begin position="16"/>
        <end position="80"/>
    </location>
</feature>
<comment type="subcellular location">
    <subcellularLocation>
        <location evidence="1">Nucleus</location>
    </subcellularLocation>
</comment>
<evidence type="ECO:0000256" key="2">
    <source>
        <dbReference type="ARBA" id="ARBA00022723"/>
    </source>
</evidence>